<name>A0A4P6Q632_9ACTN</name>
<proteinExistence type="predicted"/>
<evidence type="ECO:0008006" key="3">
    <source>
        <dbReference type="Google" id="ProtNLM"/>
    </source>
</evidence>
<dbReference type="Proteomes" id="UP000292235">
    <property type="component" value="Chromosome"/>
</dbReference>
<dbReference type="KEGG" id="strr:EKD16_22315"/>
<gene>
    <name evidence="1" type="ORF">EKD16_22315</name>
</gene>
<dbReference type="EMBL" id="CP036455">
    <property type="protein sequence ID" value="QBI56216.1"/>
    <property type="molecule type" value="Genomic_DNA"/>
</dbReference>
<dbReference type="AlphaFoldDB" id="A0A4P6Q632"/>
<organism evidence="1 2">
    <name type="scientific">Streptomonospora litoralis</name>
    <dbReference type="NCBI Taxonomy" id="2498135"/>
    <lineage>
        <taxon>Bacteria</taxon>
        <taxon>Bacillati</taxon>
        <taxon>Actinomycetota</taxon>
        <taxon>Actinomycetes</taxon>
        <taxon>Streptosporangiales</taxon>
        <taxon>Nocardiopsidaceae</taxon>
        <taxon>Streptomonospora</taxon>
    </lineage>
</organism>
<protein>
    <recommendedName>
        <fullName evidence="3">Protein kinase domain-containing protein</fullName>
    </recommendedName>
</protein>
<dbReference type="InterPro" id="IPR011009">
    <property type="entry name" value="Kinase-like_dom_sf"/>
</dbReference>
<dbReference type="Gene3D" id="3.30.200.20">
    <property type="entry name" value="Phosphorylase Kinase, domain 1"/>
    <property type="match status" value="1"/>
</dbReference>
<dbReference type="RefSeq" id="WP_131100946.1">
    <property type="nucleotide sequence ID" value="NZ_CP036455.1"/>
</dbReference>
<evidence type="ECO:0000313" key="1">
    <source>
        <dbReference type="EMBL" id="QBI56216.1"/>
    </source>
</evidence>
<accession>A0A4P6Q632</accession>
<sequence>MFQQRVIADRYELTTPIGQGGMGVVLRRYDRRLDRRIAVKLMSRKHLGRSDTQPACWSNASCGRPG</sequence>
<dbReference type="SUPFAM" id="SSF56112">
    <property type="entry name" value="Protein kinase-like (PK-like)"/>
    <property type="match status" value="1"/>
</dbReference>
<evidence type="ECO:0000313" key="2">
    <source>
        <dbReference type="Proteomes" id="UP000292235"/>
    </source>
</evidence>
<reference evidence="1 2" key="1">
    <citation type="submission" date="2019-02" db="EMBL/GenBank/DDBJ databases">
        <authorList>
            <person name="Khodamoradi S."/>
            <person name="Hahnke R.L."/>
            <person name="Kaempfer P."/>
            <person name="Schumann P."/>
            <person name="Rohde M."/>
            <person name="Steinert M."/>
            <person name="Luzhetskyy A."/>
            <person name="Wink J."/>
            <person name="Ruckert C."/>
        </authorList>
    </citation>
    <scope>NUCLEOTIDE SEQUENCE [LARGE SCALE GENOMIC DNA]</scope>
    <source>
        <strain evidence="1 2">M2</strain>
    </source>
</reference>
<keyword evidence="2" id="KW-1185">Reference proteome</keyword>